<sequence>MFDGILAEQRIVDMQRRATRIAIDIFDALILKEAGDHIGAGKQFHCVSPLEVSSAVSRPGMDRESRVRRYAAAGQAGT</sequence>
<dbReference type="Proteomes" id="UP001500074">
    <property type="component" value="Unassembled WGS sequence"/>
</dbReference>
<keyword evidence="2" id="KW-1185">Reference proteome</keyword>
<evidence type="ECO:0000313" key="2">
    <source>
        <dbReference type="Proteomes" id="UP001500074"/>
    </source>
</evidence>
<gene>
    <name evidence="1" type="ORF">GCM10023342_26740</name>
</gene>
<proteinExistence type="predicted"/>
<reference evidence="2" key="1">
    <citation type="journal article" date="2019" name="Int. J. Syst. Evol. Microbiol.">
        <title>The Global Catalogue of Microorganisms (GCM) 10K type strain sequencing project: providing services to taxonomists for standard genome sequencing and annotation.</title>
        <authorList>
            <consortium name="The Broad Institute Genomics Platform"/>
            <consortium name="The Broad Institute Genome Sequencing Center for Infectious Disease"/>
            <person name="Wu L."/>
            <person name="Ma J."/>
        </authorList>
    </citation>
    <scope>NUCLEOTIDE SEQUENCE [LARGE SCALE GENOMIC DNA]</scope>
    <source>
        <strain evidence="2">JCM 18472</strain>
    </source>
</reference>
<name>A0ABP9RHE5_9GAMM</name>
<organism evidence="1 2">
    <name type="scientific">Modicisalibacter zincidurans</name>
    <dbReference type="NCBI Taxonomy" id="1178777"/>
    <lineage>
        <taxon>Bacteria</taxon>
        <taxon>Pseudomonadati</taxon>
        <taxon>Pseudomonadota</taxon>
        <taxon>Gammaproteobacteria</taxon>
        <taxon>Oceanospirillales</taxon>
        <taxon>Halomonadaceae</taxon>
        <taxon>Modicisalibacter</taxon>
    </lineage>
</organism>
<comment type="caution">
    <text evidence="1">The sequence shown here is derived from an EMBL/GenBank/DDBJ whole genome shotgun (WGS) entry which is preliminary data.</text>
</comment>
<accession>A0ABP9RHE5</accession>
<dbReference type="EMBL" id="BAABKI010000027">
    <property type="protein sequence ID" value="GAA5177797.1"/>
    <property type="molecule type" value="Genomic_DNA"/>
</dbReference>
<protein>
    <submittedName>
        <fullName evidence="1">Uncharacterized protein</fullName>
    </submittedName>
</protein>
<evidence type="ECO:0000313" key="1">
    <source>
        <dbReference type="EMBL" id="GAA5177797.1"/>
    </source>
</evidence>